<protein>
    <submittedName>
        <fullName evidence="1">Uncharacterized protein</fullName>
    </submittedName>
</protein>
<dbReference type="KEGG" id="vg:26632994"/>
<dbReference type="EMBL" id="KT307976">
    <property type="protein sequence ID" value="ALA13395.1"/>
    <property type="molecule type" value="Genomic_DNA"/>
</dbReference>
<keyword evidence="2" id="KW-1185">Reference proteome</keyword>
<reference evidence="1 2" key="1">
    <citation type="journal article" date="2015" name="Genome Announc.">
        <title>Genome Sequences of Two Bacillus cereus Group Bacteriophages, Eyuki and AvesoBmore.</title>
        <authorList>
            <person name="Erill I."/>
            <person name="Caruso S.M."/>
        </authorList>
    </citation>
    <scope>NUCLEOTIDE SEQUENCE [LARGE SCALE GENOMIC DNA]</scope>
</reference>
<gene>
    <name evidence="1" type="ORF">AVESOBMORE_237</name>
</gene>
<evidence type="ECO:0000313" key="1">
    <source>
        <dbReference type="EMBL" id="ALA13395.1"/>
    </source>
</evidence>
<proteinExistence type="predicted"/>
<sequence length="47" mass="5607">MNKEDWCHNCDNHFDDCECWECEECGDVVEDGETLCENCKEEEEDDE</sequence>
<dbReference type="Proteomes" id="UP000204647">
    <property type="component" value="Segment"/>
</dbReference>
<accession>A0A0K2D0W8</accession>
<name>A0A0K2D0W8_9CAUD</name>
<dbReference type="RefSeq" id="YP_009206592.1">
    <property type="nucleotide sequence ID" value="NC_028887.1"/>
</dbReference>
<organism evidence="1 2">
    <name type="scientific">Bacillus phage AvesoBmore</name>
    <dbReference type="NCBI Taxonomy" id="1698451"/>
    <lineage>
        <taxon>Viruses</taxon>
        <taxon>Duplodnaviria</taxon>
        <taxon>Heunggongvirae</taxon>
        <taxon>Uroviricota</taxon>
        <taxon>Caudoviricetes</taxon>
        <taxon>Herelleviridae</taxon>
        <taxon>Bastillevirinae</taxon>
        <taxon>Bequatrovirus</taxon>
        <taxon>Bequatrovirus avesobmore</taxon>
    </lineage>
</organism>
<evidence type="ECO:0000313" key="2">
    <source>
        <dbReference type="Proteomes" id="UP000204647"/>
    </source>
</evidence>
<dbReference type="GeneID" id="26632994"/>